<dbReference type="GO" id="GO:0010043">
    <property type="term" value="P:response to zinc ion"/>
    <property type="evidence" value="ECO:0007669"/>
    <property type="project" value="TreeGrafter"/>
</dbReference>
<dbReference type="InterPro" id="IPR037294">
    <property type="entry name" value="ABC_BtuC-like"/>
</dbReference>
<dbReference type="Proteomes" id="UP000631418">
    <property type="component" value="Unassembled WGS sequence"/>
</dbReference>
<keyword evidence="3 6" id="KW-0812">Transmembrane</keyword>
<evidence type="ECO:0000256" key="2">
    <source>
        <dbReference type="ARBA" id="ARBA00008034"/>
    </source>
</evidence>
<dbReference type="InterPro" id="IPR001626">
    <property type="entry name" value="ABC_TroCD"/>
</dbReference>
<comment type="caution">
    <text evidence="9">The sequence shown here is derived from an EMBL/GenBank/DDBJ whole genome shotgun (WGS) entry which is preliminary data.</text>
</comment>
<evidence type="ECO:0000256" key="5">
    <source>
        <dbReference type="ARBA" id="ARBA00023136"/>
    </source>
</evidence>
<keyword evidence="6" id="KW-0813">Transport</keyword>
<gene>
    <name evidence="9" type="ORF">BCD95_001165</name>
    <name evidence="8" type="ORF">IS491_09585</name>
</gene>
<evidence type="ECO:0000256" key="4">
    <source>
        <dbReference type="ARBA" id="ARBA00022989"/>
    </source>
</evidence>
<keyword evidence="4 7" id="KW-1133">Transmembrane helix</keyword>
<dbReference type="SUPFAM" id="SSF81345">
    <property type="entry name" value="ABC transporter involved in vitamin B12 uptake, BtuC"/>
    <property type="match status" value="1"/>
</dbReference>
<organism evidence="9 10">
    <name type="scientific">Clostridium beijerinckii</name>
    <name type="common">Clostridium MP</name>
    <dbReference type="NCBI Taxonomy" id="1520"/>
    <lineage>
        <taxon>Bacteria</taxon>
        <taxon>Bacillati</taxon>
        <taxon>Bacillota</taxon>
        <taxon>Clostridia</taxon>
        <taxon>Eubacteriales</taxon>
        <taxon>Clostridiaceae</taxon>
        <taxon>Clostridium</taxon>
    </lineage>
</organism>
<evidence type="ECO:0000313" key="8">
    <source>
        <dbReference type="EMBL" id="MBF7808907.1"/>
    </source>
</evidence>
<comment type="similarity">
    <text evidence="2 6">Belongs to the ABC-3 integral membrane protein family.</text>
</comment>
<evidence type="ECO:0000256" key="7">
    <source>
        <dbReference type="SAM" id="Phobius"/>
    </source>
</evidence>
<dbReference type="EMBL" id="JABTDW010000001">
    <property type="protein sequence ID" value="NSB12906.1"/>
    <property type="molecule type" value="Genomic_DNA"/>
</dbReference>
<feature type="transmembrane region" description="Helical" evidence="7">
    <location>
        <begin position="171"/>
        <end position="202"/>
    </location>
</feature>
<feature type="transmembrane region" description="Helical" evidence="7">
    <location>
        <begin position="12"/>
        <end position="33"/>
    </location>
</feature>
<dbReference type="AlphaFoldDB" id="A0A1B9BGK7"/>
<dbReference type="PANTHER" id="PTHR30477">
    <property type="entry name" value="ABC-TRANSPORTER METAL-BINDING PROTEIN"/>
    <property type="match status" value="1"/>
</dbReference>
<dbReference type="PANTHER" id="PTHR30477:SF0">
    <property type="entry name" value="METAL TRANSPORT SYSTEM MEMBRANE PROTEIN TM_0125-RELATED"/>
    <property type="match status" value="1"/>
</dbReference>
<reference evidence="9" key="1">
    <citation type="submission" date="2020-06" db="EMBL/GenBank/DDBJ databases">
        <title>Genomic insights into acetone-butanol-ethanol (ABE) fermentation by sequencing solventogenic clostridia strains.</title>
        <authorList>
            <person name="Brown S."/>
        </authorList>
    </citation>
    <scope>NUCLEOTIDE SEQUENCE</scope>
    <source>
        <strain evidence="9">DJ123</strain>
    </source>
</reference>
<dbReference type="RefSeq" id="WP_012060492.1">
    <property type="nucleotide sequence ID" value="NZ_BKAK01000099.1"/>
</dbReference>
<dbReference type="GO" id="GO:0055085">
    <property type="term" value="P:transmembrane transport"/>
    <property type="evidence" value="ECO:0007669"/>
    <property type="project" value="InterPro"/>
</dbReference>
<feature type="transmembrane region" description="Helical" evidence="7">
    <location>
        <begin position="242"/>
        <end position="262"/>
    </location>
</feature>
<protein>
    <submittedName>
        <fullName evidence="8">Metal ABC transporter permease</fullName>
    </submittedName>
    <submittedName>
        <fullName evidence="9">Zinc transport system permease protein</fullName>
    </submittedName>
</protein>
<evidence type="ECO:0000256" key="3">
    <source>
        <dbReference type="ARBA" id="ARBA00022692"/>
    </source>
</evidence>
<dbReference type="OMA" id="CALLSCW"/>
<feature type="transmembrane region" description="Helical" evidence="7">
    <location>
        <begin position="214"/>
        <end position="236"/>
    </location>
</feature>
<proteinExistence type="inferred from homology"/>
<dbReference type="GO" id="GO:0043190">
    <property type="term" value="C:ATP-binding cassette (ABC) transporter complex"/>
    <property type="evidence" value="ECO:0007669"/>
    <property type="project" value="InterPro"/>
</dbReference>
<dbReference type="CDD" id="cd06550">
    <property type="entry name" value="TM_ABC_iron-siderophores_like"/>
    <property type="match status" value="1"/>
</dbReference>
<name>A0A1B9BGK7_CLOBE</name>
<accession>A0A1B9BGK7</accession>
<reference evidence="8" key="2">
    <citation type="submission" date="2020-11" db="EMBL/GenBank/DDBJ databases">
        <authorList>
            <person name="Thieme N."/>
            <person name="Liebl W."/>
            <person name="Zverlov V."/>
        </authorList>
    </citation>
    <scope>NUCLEOTIDE SEQUENCE</scope>
    <source>
        <strain evidence="8">NT08</strain>
    </source>
</reference>
<dbReference type="GeneID" id="66347246"/>
<dbReference type="Proteomes" id="UP000822184">
    <property type="component" value="Unassembled WGS sequence"/>
</dbReference>
<evidence type="ECO:0000313" key="10">
    <source>
        <dbReference type="Proteomes" id="UP000822184"/>
    </source>
</evidence>
<feature type="transmembrane region" description="Helical" evidence="7">
    <location>
        <begin position="45"/>
        <end position="73"/>
    </location>
</feature>
<dbReference type="Gene3D" id="1.10.3470.10">
    <property type="entry name" value="ABC transporter involved in vitamin B12 uptake, BtuC"/>
    <property type="match status" value="1"/>
</dbReference>
<evidence type="ECO:0000313" key="9">
    <source>
        <dbReference type="EMBL" id="NSB12906.1"/>
    </source>
</evidence>
<evidence type="ECO:0000256" key="1">
    <source>
        <dbReference type="ARBA" id="ARBA00004141"/>
    </source>
</evidence>
<feature type="transmembrane region" description="Helical" evidence="7">
    <location>
        <begin position="85"/>
        <end position="103"/>
    </location>
</feature>
<comment type="subcellular location">
    <subcellularLocation>
        <location evidence="6">Cell membrane</location>
        <topology evidence="6">Multi-pass membrane protein</topology>
    </subcellularLocation>
    <subcellularLocation>
        <location evidence="1">Membrane</location>
        <topology evidence="1">Multi-pass membrane protein</topology>
    </subcellularLocation>
</comment>
<dbReference type="EMBL" id="JADOEF010000001">
    <property type="protein sequence ID" value="MBF7808907.1"/>
    <property type="molecule type" value="Genomic_DNA"/>
</dbReference>
<sequence length="266" mass="28787">MFQLGFMQNAFIAGFIVSMLCPFIGLFIVLRRYSMIGDTLSHSSFAGVAIGLVLGIDPLLTAFSFTSICALVIEFLRTYYKKYAELVMSIVLTLSLGIAIILISSGKASAKVDSFLFGSILTVTDSDICLIAIVGGICLICLLFLYNKLIYVTFDENGAKTSGINVKLVNYIFTLLVGATISLSIRVMGILVVSSIIVVPVATAMQLKKGFTTTLIFAIIFGFVDVMIGLISSYYINSAPGGTIALISVIVLLLTLIFKRFFSYED</sequence>
<feature type="transmembrane region" description="Helical" evidence="7">
    <location>
        <begin position="115"/>
        <end position="146"/>
    </location>
</feature>
<keyword evidence="5 7" id="KW-0472">Membrane</keyword>
<dbReference type="Pfam" id="PF00950">
    <property type="entry name" value="ABC-3"/>
    <property type="match status" value="1"/>
</dbReference>
<evidence type="ECO:0000256" key="6">
    <source>
        <dbReference type="RuleBase" id="RU003943"/>
    </source>
</evidence>